<keyword evidence="1" id="KW-0472">Membrane</keyword>
<protein>
    <submittedName>
        <fullName evidence="2">Uncharacterized protein</fullName>
    </submittedName>
</protein>
<sequence length="290" mass="31344">MGQGREVPRVGDWIDEPIVDPTIPDRDRWRMFGAASALLGRPDPVPSPWVRRLFGGFAAAAGVSAPVLAVLAFESGHESVGIAAVLVFLVAALFSGVASGGRGERLARRYAGRYVVPASLDPTGIGLLTRARQAIEDVSGSRVHRLGMLDAIANDVVLPGRLWDIARLLSTQAALRAEQAEAMRELMTPELAAVLEPQRQALERSVAAVTERVWELEVYAGRVRAADSALRAHELQKSNDRYRDLLAQTGDVEGLRDLTDQADVLTESLREAVEAGQTLESPRPASNTRD</sequence>
<organism evidence="2 3">
    <name type="scientific">Nonomuraea rosea</name>
    <dbReference type="NCBI Taxonomy" id="638574"/>
    <lineage>
        <taxon>Bacteria</taxon>
        <taxon>Bacillati</taxon>
        <taxon>Actinomycetota</taxon>
        <taxon>Actinomycetes</taxon>
        <taxon>Streptosporangiales</taxon>
        <taxon>Streptosporangiaceae</taxon>
        <taxon>Nonomuraea</taxon>
    </lineage>
</organism>
<comment type="caution">
    <text evidence="2">The sequence shown here is derived from an EMBL/GenBank/DDBJ whole genome shotgun (WGS) entry which is preliminary data.</text>
</comment>
<evidence type="ECO:0000313" key="3">
    <source>
        <dbReference type="Proteomes" id="UP001500630"/>
    </source>
</evidence>
<feature type="transmembrane region" description="Helical" evidence="1">
    <location>
        <begin position="53"/>
        <end position="73"/>
    </location>
</feature>
<dbReference type="EMBL" id="BAABDQ010000002">
    <property type="protein sequence ID" value="GAA3535869.1"/>
    <property type="molecule type" value="Genomic_DNA"/>
</dbReference>
<feature type="transmembrane region" description="Helical" evidence="1">
    <location>
        <begin position="79"/>
        <end position="99"/>
    </location>
</feature>
<reference evidence="3" key="1">
    <citation type="journal article" date="2019" name="Int. J. Syst. Evol. Microbiol.">
        <title>The Global Catalogue of Microorganisms (GCM) 10K type strain sequencing project: providing services to taxonomists for standard genome sequencing and annotation.</title>
        <authorList>
            <consortium name="The Broad Institute Genomics Platform"/>
            <consortium name="The Broad Institute Genome Sequencing Center for Infectious Disease"/>
            <person name="Wu L."/>
            <person name="Ma J."/>
        </authorList>
    </citation>
    <scope>NUCLEOTIDE SEQUENCE [LARGE SCALE GENOMIC DNA]</scope>
    <source>
        <strain evidence="3">JCM 17326</strain>
    </source>
</reference>
<evidence type="ECO:0000256" key="1">
    <source>
        <dbReference type="SAM" id="Phobius"/>
    </source>
</evidence>
<name>A0ABP6VJ66_9ACTN</name>
<keyword evidence="3" id="KW-1185">Reference proteome</keyword>
<proteinExistence type="predicted"/>
<gene>
    <name evidence="2" type="ORF">GCM10022419_014450</name>
</gene>
<keyword evidence="1" id="KW-1133">Transmembrane helix</keyword>
<dbReference type="Proteomes" id="UP001500630">
    <property type="component" value="Unassembled WGS sequence"/>
</dbReference>
<keyword evidence="1" id="KW-0812">Transmembrane</keyword>
<evidence type="ECO:0000313" key="2">
    <source>
        <dbReference type="EMBL" id="GAA3535869.1"/>
    </source>
</evidence>
<accession>A0ABP6VJ66</accession>